<dbReference type="InterPro" id="IPR002173">
    <property type="entry name" value="Carboh/pur_kinase_PfkB_CS"/>
</dbReference>
<keyword evidence="11 12" id="KW-0119">Carbohydrate metabolism</keyword>
<feature type="binding site" evidence="12">
    <location>
        <position position="249"/>
    </location>
    <ligand>
        <name>K(+)</name>
        <dbReference type="ChEBI" id="CHEBI:29103"/>
    </ligand>
</feature>
<dbReference type="OrthoDB" id="9775849at2"/>
<evidence type="ECO:0000313" key="14">
    <source>
        <dbReference type="EMBL" id="TFE85655.1"/>
    </source>
</evidence>
<evidence type="ECO:0000259" key="13">
    <source>
        <dbReference type="Pfam" id="PF00294"/>
    </source>
</evidence>
<dbReference type="InterPro" id="IPR011611">
    <property type="entry name" value="PfkB_dom"/>
</dbReference>
<comment type="caution">
    <text evidence="14">The sequence shown here is derived from an EMBL/GenBank/DDBJ whole genome shotgun (WGS) entry which is preliminary data.</text>
</comment>
<keyword evidence="5 12" id="KW-0479">Metal-binding</keyword>
<feature type="binding site" evidence="12">
    <location>
        <begin position="254"/>
        <end position="255"/>
    </location>
    <ligand>
        <name>ATP</name>
        <dbReference type="ChEBI" id="CHEBI:30616"/>
    </ligand>
</feature>
<comment type="function">
    <text evidence="12">Catalyzes the phosphorylation of ribose at O-5 in a reaction requiring ATP and magnesium. The resulting D-ribose-5-phosphate can then be used either for sythesis of nucleotides, histidine, and tryptophan, or as a component of the pentose phosphate pathway.</text>
</comment>
<evidence type="ECO:0000256" key="9">
    <source>
        <dbReference type="ARBA" id="ARBA00022842"/>
    </source>
</evidence>
<dbReference type="GO" id="GO:0004747">
    <property type="term" value="F:ribokinase activity"/>
    <property type="evidence" value="ECO:0007669"/>
    <property type="project" value="UniProtKB-UniRule"/>
</dbReference>
<sequence>MTRPRIVVAGSLNMDLVVSTDRMPRIGETITGRHIDYIPGGKGANQAVGCARLGADTSLIGVVGTDAFGAQIVQALEREGVGLPHVERTADAPTGTATIVRTPEDNCIIVVPGANAHCSPEQMDRARALLGQADALLVQLEIPAAAVAAAVEAAASQGVRVIVNPAPARRLPAELLRRIDVLTPNETELETLTGEPVEQLSSAGLARVLAAWEAEYGHRVIVTQGRHGCSFLDAGRLVNVPAPQAEAVDTTGAGDAFNAALALALCEGRAFADAAAFAVTAASLSVTRFGAQAGMPTRAEVEAAVGRNDFEHEQGEGRK</sequence>
<keyword evidence="8 12" id="KW-0067">ATP-binding</keyword>
<reference evidence="14 15" key="1">
    <citation type="submission" date="2017-03" db="EMBL/GenBank/DDBJ databases">
        <title>Isolation of Levoglucosan Utilizing Bacteria.</title>
        <authorList>
            <person name="Arya A.S."/>
        </authorList>
    </citation>
    <scope>NUCLEOTIDE SEQUENCE [LARGE SCALE GENOMIC DNA]</scope>
    <source>
        <strain evidence="14 15">MEC069</strain>
    </source>
</reference>
<dbReference type="InterPro" id="IPR029056">
    <property type="entry name" value="Ribokinase-like"/>
</dbReference>
<dbReference type="Pfam" id="PF00294">
    <property type="entry name" value="PfkB"/>
    <property type="match status" value="1"/>
</dbReference>
<comment type="similarity">
    <text evidence="12">Belongs to the carbohydrate kinase PfkB family. Ribokinase subfamily.</text>
</comment>
<dbReference type="GO" id="GO:0019303">
    <property type="term" value="P:D-ribose catabolic process"/>
    <property type="evidence" value="ECO:0007669"/>
    <property type="project" value="UniProtKB-UniRule"/>
</dbReference>
<comment type="pathway">
    <text evidence="12">Carbohydrate metabolism; D-ribose degradation; D-ribose 5-phosphate from beta-D-ribopyranose: step 2/2.</text>
</comment>
<feature type="binding site" evidence="12">
    <location>
        <position position="185"/>
    </location>
    <ligand>
        <name>ATP</name>
        <dbReference type="ChEBI" id="CHEBI:30616"/>
    </ligand>
</feature>
<dbReference type="NCBIfam" id="TIGR02152">
    <property type="entry name" value="D_ribokin_bact"/>
    <property type="match status" value="1"/>
</dbReference>
<dbReference type="PROSITE" id="PS00583">
    <property type="entry name" value="PFKB_KINASES_1"/>
    <property type="match status" value="1"/>
</dbReference>
<dbReference type="UniPathway" id="UPA00916">
    <property type="reaction ID" value="UER00889"/>
</dbReference>
<gene>
    <name evidence="12" type="primary">rbsK</name>
    <name evidence="14" type="ORF">B5M42_16900</name>
</gene>
<comment type="caution">
    <text evidence="12">Lacks conserved residue(s) required for the propagation of feature annotation.</text>
</comment>
<organism evidence="14 15">
    <name type="scientific">Paenibacillus athensensis</name>
    <dbReference type="NCBI Taxonomy" id="1967502"/>
    <lineage>
        <taxon>Bacteria</taxon>
        <taxon>Bacillati</taxon>
        <taxon>Bacillota</taxon>
        <taxon>Bacilli</taxon>
        <taxon>Bacillales</taxon>
        <taxon>Paenibacillaceae</taxon>
        <taxon>Paenibacillus</taxon>
    </lineage>
</organism>
<dbReference type="PANTHER" id="PTHR10584">
    <property type="entry name" value="SUGAR KINASE"/>
    <property type="match status" value="1"/>
</dbReference>
<dbReference type="EC" id="2.7.1.15" evidence="2 12"/>
<feature type="active site" description="Proton acceptor" evidence="12">
    <location>
        <position position="255"/>
    </location>
</feature>
<proteinExistence type="inferred from homology"/>
<evidence type="ECO:0000256" key="4">
    <source>
        <dbReference type="ARBA" id="ARBA00022679"/>
    </source>
</evidence>
<comment type="activity regulation">
    <text evidence="12">Activated by a monovalent cation that binds near, but not in, the active site. The most likely occupant of the site in vivo is potassium. Ion binding induces a conformational change that may alter substrate affinity.</text>
</comment>
<evidence type="ECO:0000256" key="1">
    <source>
        <dbReference type="ARBA" id="ARBA00005380"/>
    </source>
</evidence>
<dbReference type="Proteomes" id="UP000298246">
    <property type="component" value="Unassembled WGS sequence"/>
</dbReference>
<dbReference type="HAMAP" id="MF_01987">
    <property type="entry name" value="Ribokinase"/>
    <property type="match status" value="1"/>
</dbReference>
<dbReference type="Gene3D" id="3.40.1190.20">
    <property type="match status" value="1"/>
</dbReference>
<keyword evidence="12" id="KW-0963">Cytoplasm</keyword>
<comment type="catalytic activity">
    <reaction evidence="12">
        <text>D-ribose + ATP = D-ribose 5-phosphate + ADP + H(+)</text>
        <dbReference type="Rhea" id="RHEA:13697"/>
        <dbReference type="ChEBI" id="CHEBI:15378"/>
        <dbReference type="ChEBI" id="CHEBI:30616"/>
        <dbReference type="ChEBI" id="CHEBI:47013"/>
        <dbReference type="ChEBI" id="CHEBI:78346"/>
        <dbReference type="ChEBI" id="CHEBI:456216"/>
        <dbReference type="EC" id="2.7.1.15"/>
    </reaction>
</comment>
<dbReference type="PRINTS" id="PR00990">
    <property type="entry name" value="RIBOKINASE"/>
</dbReference>
<protein>
    <recommendedName>
        <fullName evidence="3 12">Ribokinase</fullName>
        <shortName evidence="12">RK</shortName>
        <ecNumber evidence="2 12">2.7.1.15</ecNumber>
    </recommendedName>
</protein>
<feature type="binding site" evidence="12">
    <location>
        <position position="251"/>
    </location>
    <ligand>
        <name>K(+)</name>
        <dbReference type="ChEBI" id="CHEBI:29103"/>
    </ligand>
</feature>
<keyword evidence="9 12" id="KW-0460">Magnesium</keyword>
<dbReference type="InterPro" id="IPR002139">
    <property type="entry name" value="Ribo/fructo_kinase"/>
</dbReference>
<dbReference type="GO" id="GO:0046872">
    <property type="term" value="F:metal ion binding"/>
    <property type="evidence" value="ECO:0007669"/>
    <property type="project" value="UniProtKB-KW"/>
</dbReference>
<evidence type="ECO:0000256" key="5">
    <source>
        <dbReference type="ARBA" id="ARBA00022723"/>
    </source>
</evidence>
<dbReference type="SUPFAM" id="SSF53613">
    <property type="entry name" value="Ribokinase-like"/>
    <property type="match status" value="1"/>
</dbReference>
<dbReference type="EMBL" id="MYFO01000024">
    <property type="protein sequence ID" value="TFE85655.1"/>
    <property type="molecule type" value="Genomic_DNA"/>
</dbReference>
<feature type="binding site" evidence="12">
    <location>
        <position position="141"/>
    </location>
    <ligand>
        <name>substrate</name>
    </ligand>
</feature>
<comment type="subcellular location">
    <subcellularLocation>
        <location evidence="12">Cytoplasm</location>
    </subcellularLocation>
</comment>
<evidence type="ECO:0000256" key="2">
    <source>
        <dbReference type="ARBA" id="ARBA00012035"/>
    </source>
</evidence>
<dbReference type="AlphaFoldDB" id="A0A4Y8PWX5"/>
<keyword evidence="4 12" id="KW-0808">Transferase</keyword>
<keyword evidence="15" id="KW-1185">Reference proteome</keyword>
<feature type="binding site" evidence="12">
    <location>
        <position position="290"/>
    </location>
    <ligand>
        <name>K(+)</name>
        <dbReference type="ChEBI" id="CHEBI:29103"/>
    </ligand>
</feature>
<feature type="binding site" evidence="12">
    <location>
        <begin position="13"/>
        <end position="15"/>
    </location>
    <ligand>
        <name>substrate</name>
    </ligand>
</feature>
<keyword evidence="6 12" id="KW-0547">Nucleotide-binding</keyword>
<comment type="cofactor">
    <cofactor evidence="12">
        <name>Mg(2+)</name>
        <dbReference type="ChEBI" id="CHEBI:18420"/>
    </cofactor>
    <text evidence="12">Requires a divalent cation, most likely magnesium in vivo, as an electrophilic catalyst to aid phosphoryl group transfer. It is the chelate of the metal and the nucleotide that is the actual substrate.</text>
</comment>
<name>A0A4Y8PWX5_9BACL</name>
<evidence type="ECO:0000256" key="3">
    <source>
        <dbReference type="ARBA" id="ARBA00016943"/>
    </source>
</evidence>
<keyword evidence="7 12" id="KW-0418">Kinase</keyword>
<accession>A0A4Y8PWX5</accession>
<feature type="binding site" evidence="12">
    <location>
        <begin position="41"/>
        <end position="45"/>
    </location>
    <ligand>
        <name>substrate</name>
    </ligand>
</feature>
<comment type="similarity">
    <text evidence="1">Belongs to the carbohydrate kinase pfkB family.</text>
</comment>
<evidence type="ECO:0000313" key="15">
    <source>
        <dbReference type="Proteomes" id="UP000298246"/>
    </source>
</evidence>
<feature type="binding site" evidence="12">
    <location>
        <position position="285"/>
    </location>
    <ligand>
        <name>K(+)</name>
        <dbReference type="ChEBI" id="CHEBI:29103"/>
    </ligand>
</feature>
<feature type="binding site" evidence="12">
    <location>
        <begin position="223"/>
        <end position="228"/>
    </location>
    <ligand>
        <name>ATP</name>
        <dbReference type="ChEBI" id="CHEBI:30616"/>
    </ligand>
</feature>
<dbReference type="CDD" id="cd01174">
    <property type="entry name" value="ribokinase"/>
    <property type="match status" value="1"/>
</dbReference>
<dbReference type="PANTHER" id="PTHR10584:SF166">
    <property type="entry name" value="RIBOKINASE"/>
    <property type="match status" value="1"/>
</dbReference>
<evidence type="ECO:0000256" key="11">
    <source>
        <dbReference type="ARBA" id="ARBA00023277"/>
    </source>
</evidence>
<evidence type="ECO:0000256" key="12">
    <source>
        <dbReference type="HAMAP-Rule" id="MF_01987"/>
    </source>
</evidence>
<feature type="binding site" evidence="12">
    <location>
        <position position="255"/>
    </location>
    <ligand>
        <name>substrate</name>
    </ligand>
</feature>
<dbReference type="RefSeq" id="WP_134754901.1">
    <property type="nucleotide sequence ID" value="NZ_MYFO02000001.1"/>
</dbReference>
<dbReference type="GO" id="GO:0005829">
    <property type="term" value="C:cytosol"/>
    <property type="evidence" value="ECO:0007669"/>
    <property type="project" value="TreeGrafter"/>
</dbReference>
<keyword evidence="10 12" id="KW-0630">Potassium</keyword>
<evidence type="ECO:0000256" key="7">
    <source>
        <dbReference type="ARBA" id="ARBA00022777"/>
    </source>
</evidence>
<feature type="binding site" evidence="12">
    <location>
        <position position="288"/>
    </location>
    <ligand>
        <name>K(+)</name>
        <dbReference type="ChEBI" id="CHEBI:29103"/>
    </ligand>
</feature>
<feature type="domain" description="Carbohydrate kinase PfkB" evidence="13">
    <location>
        <begin position="5"/>
        <end position="298"/>
    </location>
</feature>
<dbReference type="PROSITE" id="PS00584">
    <property type="entry name" value="PFKB_KINASES_2"/>
    <property type="match status" value="1"/>
</dbReference>
<evidence type="ECO:0000256" key="8">
    <source>
        <dbReference type="ARBA" id="ARBA00022840"/>
    </source>
</evidence>
<dbReference type="InterPro" id="IPR011877">
    <property type="entry name" value="Ribokinase"/>
</dbReference>
<evidence type="ECO:0000256" key="10">
    <source>
        <dbReference type="ARBA" id="ARBA00022958"/>
    </source>
</evidence>
<evidence type="ECO:0000256" key="6">
    <source>
        <dbReference type="ARBA" id="ARBA00022741"/>
    </source>
</evidence>
<dbReference type="GO" id="GO:0005524">
    <property type="term" value="F:ATP binding"/>
    <property type="evidence" value="ECO:0007669"/>
    <property type="project" value="UniProtKB-UniRule"/>
</dbReference>
<comment type="subunit">
    <text evidence="12">Homodimer.</text>
</comment>